<dbReference type="PANTHER" id="PTHR24320:SF283">
    <property type="entry name" value="RETINOL DEHYDROGENASE 11"/>
    <property type="match status" value="1"/>
</dbReference>
<dbReference type="GO" id="GO:0016491">
    <property type="term" value="F:oxidoreductase activity"/>
    <property type="evidence" value="ECO:0007669"/>
    <property type="project" value="UniProtKB-KW"/>
</dbReference>
<dbReference type="AlphaFoldDB" id="A0AA38RAR4"/>
<protein>
    <submittedName>
        <fullName evidence="4">Retinol dehydrogenase 13</fullName>
    </submittedName>
</protein>
<dbReference type="PANTHER" id="PTHR24320">
    <property type="entry name" value="RETINOL DEHYDROGENASE"/>
    <property type="match status" value="1"/>
</dbReference>
<reference evidence="4" key="1">
    <citation type="submission" date="2022-07" db="EMBL/GenBank/DDBJ databases">
        <title>Fungi with potential for degradation of polypropylene.</title>
        <authorList>
            <person name="Gostincar C."/>
        </authorList>
    </citation>
    <scope>NUCLEOTIDE SEQUENCE</scope>
    <source>
        <strain evidence="4">EXF-13308</strain>
    </source>
</reference>
<sequence>MSPFGFNTTSEEVVSAFAGNVRGRTFLITGPSAKSLAAYAATSLAKESPEHIILVGRNKAKIDPVIDAIKATDAKVKVIFVQCDLSDQDSVRKAAGEINSNPDIKKIDVVINCAGVMDIEEYTLDKKGNELTFSANHIGHFLLTNLIMPKILAAGKGARIVNVTSHGHRVSPVRFDDPAFSGGKTYDGWSAYGQSKTANMLFSVELARRLADRGVYSFSVHPGGILDTGLAQHLEMKAFDQINEIAIRNTGRPFQVDHPFKTTSEGTSSILAAALDPAFESQSGIFIQDCQAGSPFEYAVDPENAKKLWTLTEELVGEKFSP</sequence>
<dbReference type="SUPFAM" id="SSF51735">
    <property type="entry name" value="NAD(P)-binding Rossmann-fold domains"/>
    <property type="match status" value="1"/>
</dbReference>
<dbReference type="InterPro" id="IPR036291">
    <property type="entry name" value="NAD(P)-bd_dom_sf"/>
</dbReference>
<organism evidence="4 5">
    <name type="scientific">Pleurostoma richardsiae</name>
    <dbReference type="NCBI Taxonomy" id="41990"/>
    <lineage>
        <taxon>Eukaryota</taxon>
        <taxon>Fungi</taxon>
        <taxon>Dikarya</taxon>
        <taxon>Ascomycota</taxon>
        <taxon>Pezizomycotina</taxon>
        <taxon>Sordariomycetes</taxon>
        <taxon>Sordariomycetidae</taxon>
        <taxon>Calosphaeriales</taxon>
        <taxon>Pleurostomataceae</taxon>
        <taxon>Pleurostoma</taxon>
    </lineage>
</organism>
<dbReference type="Pfam" id="PF00106">
    <property type="entry name" value="adh_short"/>
    <property type="match status" value="1"/>
</dbReference>
<comment type="similarity">
    <text evidence="1 3">Belongs to the short-chain dehydrogenases/reductases (SDR) family.</text>
</comment>
<keyword evidence="2" id="KW-0560">Oxidoreductase</keyword>
<dbReference type="EMBL" id="JANBVO010000044">
    <property type="protein sequence ID" value="KAJ9134304.1"/>
    <property type="molecule type" value="Genomic_DNA"/>
</dbReference>
<dbReference type="InterPro" id="IPR002347">
    <property type="entry name" value="SDR_fam"/>
</dbReference>
<evidence type="ECO:0000313" key="5">
    <source>
        <dbReference type="Proteomes" id="UP001174694"/>
    </source>
</evidence>
<evidence type="ECO:0000313" key="4">
    <source>
        <dbReference type="EMBL" id="KAJ9134304.1"/>
    </source>
</evidence>
<comment type="caution">
    <text evidence="4">The sequence shown here is derived from an EMBL/GenBank/DDBJ whole genome shotgun (WGS) entry which is preliminary data.</text>
</comment>
<dbReference type="PRINTS" id="PR00080">
    <property type="entry name" value="SDRFAMILY"/>
</dbReference>
<keyword evidence="5" id="KW-1185">Reference proteome</keyword>
<evidence type="ECO:0000256" key="3">
    <source>
        <dbReference type="RuleBase" id="RU000363"/>
    </source>
</evidence>
<proteinExistence type="inferred from homology"/>
<accession>A0AA38RAR4</accession>
<dbReference type="Proteomes" id="UP001174694">
    <property type="component" value="Unassembled WGS sequence"/>
</dbReference>
<evidence type="ECO:0000256" key="1">
    <source>
        <dbReference type="ARBA" id="ARBA00006484"/>
    </source>
</evidence>
<evidence type="ECO:0000256" key="2">
    <source>
        <dbReference type="ARBA" id="ARBA00023002"/>
    </source>
</evidence>
<dbReference type="Gene3D" id="3.40.50.720">
    <property type="entry name" value="NAD(P)-binding Rossmann-like Domain"/>
    <property type="match status" value="1"/>
</dbReference>
<name>A0AA38RAR4_9PEZI</name>
<gene>
    <name evidence="4" type="ORF">NKR23_g10214</name>
</gene>